<accession>A0A226DXQ2</accession>
<dbReference type="InterPro" id="IPR005312">
    <property type="entry name" value="DUF1759"/>
</dbReference>
<gene>
    <name evidence="3" type="ORF">Fcan01_15847</name>
</gene>
<dbReference type="Gene3D" id="4.10.60.10">
    <property type="entry name" value="Zinc finger, CCHC-type"/>
    <property type="match status" value="1"/>
</dbReference>
<feature type="domain" description="CCHC-type" evidence="2">
    <location>
        <begin position="387"/>
        <end position="403"/>
    </location>
</feature>
<sequence>MDRLRKVRTPVRASITRIANEVDAELAKTTPGLIDLQVMFSRLEKHLTEVDDLDQKMLGLLLDADCTEDEYAAEKDTIEQYQNRATRAKCRIGEVMTRVPSTQGSPTRSYASVYSDGQKKKSYKLPKIQIRKFNGEIKEWLGFWSQFKKIHEDEELHDSDKLQYLVQSMVNGTRAHDLVTKYPQTAENYPKAVAALQQRFGNTKLLTQFYVRELLKMTWNAKSKEKMSLSKLYDSLDSHLQALDSLGVTREHTFLFPMVESSLQEDILLAWQRSSFYRRDGAAENPPKSELDYLMEFLRQEVENEEQRSLARDGFMQDTINLKEKKNLHLHQKKFSGEEDIPTSAGLTAAKMQCIFCDMTSHNSQDCRRARNMTIDVKREKVREKRVCYICLNPGHISKTCRVAVQCQNCGRKHQSIMCEARRDEGDVRGQDVRQQVNTVTHLTNFSQNADVLLKVVVVRAVGPVGTSVVRLLIDEGSQMSYIGSRTIQAIGNKSIGVEYVRNLLLGGFVTDMHAEKIHEVKIESLDGKRKKKWTLREKPIICTSIPRVPKGPWTDRLRNSKIFLSDCQNSHVDEADIEILVGSDLRAELCTGKKVELGANLIAEETIFGWVLSGPIPAPKNLASNLTIAL</sequence>
<name>A0A226DXQ2_FOLCA</name>
<evidence type="ECO:0000313" key="4">
    <source>
        <dbReference type="Proteomes" id="UP000198287"/>
    </source>
</evidence>
<proteinExistence type="predicted"/>
<dbReference type="PANTHER" id="PTHR47331">
    <property type="entry name" value="PHD-TYPE DOMAIN-CONTAINING PROTEIN"/>
    <property type="match status" value="1"/>
</dbReference>
<dbReference type="GO" id="GO:0003676">
    <property type="term" value="F:nucleic acid binding"/>
    <property type="evidence" value="ECO:0007669"/>
    <property type="project" value="InterPro"/>
</dbReference>
<dbReference type="EMBL" id="LNIX01000010">
    <property type="protein sequence ID" value="OXA49840.1"/>
    <property type="molecule type" value="Genomic_DNA"/>
</dbReference>
<dbReference type="Pfam" id="PF03564">
    <property type="entry name" value="DUF1759"/>
    <property type="match status" value="1"/>
</dbReference>
<dbReference type="AlphaFoldDB" id="A0A226DXQ2"/>
<dbReference type="InterPro" id="IPR001878">
    <property type="entry name" value="Znf_CCHC"/>
</dbReference>
<reference evidence="3 4" key="1">
    <citation type="submission" date="2015-12" db="EMBL/GenBank/DDBJ databases">
        <title>The genome of Folsomia candida.</title>
        <authorList>
            <person name="Faddeeva A."/>
            <person name="Derks M.F."/>
            <person name="Anvar Y."/>
            <person name="Smit S."/>
            <person name="Van Straalen N."/>
            <person name="Roelofs D."/>
        </authorList>
    </citation>
    <scope>NUCLEOTIDE SEQUENCE [LARGE SCALE GENOMIC DNA]</scope>
    <source>
        <strain evidence="3 4">VU population</strain>
        <tissue evidence="3">Whole body</tissue>
    </source>
</reference>
<keyword evidence="1" id="KW-0175">Coiled coil</keyword>
<protein>
    <submittedName>
        <fullName evidence="3">Gag polyprotein</fullName>
    </submittedName>
</protein>
<organism evidence="3 4">
    <name type="scientific">Folsomia candida</name>
    <name type="common">Springtail</name>
    <dbReference type="NCBI Taxonomy" id="158441"/>
    <lineage>
        <taxon>Eukaryota</taxon>
        <taxon>Metazoa</taxon>
        <taxon>Ecdysozoa</taxon>
        <taxon>Arthropoda</taxon>
        <taxon>Hexapoda</taxon>
        <taxon>Collembola</taxon>
        <taxon>Entomobryomorpha</taxon>
        <taxon>Isotomoidea</taxon>
        <taxon>Isotomidae</taxon>
        <taxon>Proisotominae</taxon>
        <taxon>Folsomia</taxon>
    </lineage>
</organism>
<dbReference type="Proteomes" id="UP000198287">
    <property type="component" value="Unassembled WGS sequence"/>
</dbReference>
<feature type="domain" description="CCHC-type" evidence="2">
    <location>
        <begin position="353"/>
        <end position="369"/>
    </location>
</feature>
<feature type="coiled-coil region" evidence="1">
    <location>
        <begin position="64"/>
        <end position="91"/>
    </location>
</feature>
<dbReference type="OMA" id="VETCYSE"/>
<evidence type="ECO:0000256" key="1">
    <source>
        <dbReference type="SAM" id="Coils"/>
    </source>
</evidence>
<dbReference type="OrthoDB" id="416987at2759"/>
<evidence type="ECO:0000259" key="2">
    <source>
        <dbReference type="SMART" id="SM00343"/>
    </source>
</evidence>
<keyword evidence="4" id="KW-1185">Reference proteome</keyword>
<comment type="caution">
    <text evidence="3">The sequence shown here is derived from an EMBL/GenBank/DDBJ whole genome shotgun (WGS) entry which is preliminary data.</text>
</comment>
<dbReference type="GO" id="GO:0008270">
    <property type="term" value="F:zinc ion binding"/>
    <property type="evidence" value="ECO:0007669"/>
    <property type="project" value="InterPro"/>
</dbReference>
<dbReference type="SMART" id="SM00343">
    <property type="entry name" value="ZnF_C2HC"/>
    <property type="match status" value="2"/>
</dbReference>
<evidence type="ECO:0000313" key="3">
    <source>
        <dbReference type="EMBL" id="OXA49840.1"/>
    </source>
</evidence>